<dbReference type="AlphaFoldDB" id="A0A166DK18"/>
<organism evidence="2 3">
    <name type="scientific">Sistotremastrum suecicum HHB10207 ss-3</name>
    <dbReference type="NCBI Taxonomy" id="1314776"/>
    <lineage>
        <taxon>Eukaryota</taxon>
        <taxon>Fungi</taxon>
        <taxon>Dikarya</taxon>
        <taxon>Basidiomycota</taxon>
        <taxon>Agaricomycotina</taxon>
        <taxon>Agaricomycetes</taxon>
        <taxon>Sistotremastrales</taxon>
        <taxon>Sistotremastraceae</taxon>
        <taxon>Sistotremastrum</taxon>
    </lineage>
</organism>
<protein>
    <submittedName>
        <fullName evidence="2">Uncharacterized protein</fullName>
    </submittedName>
</protein>
<reference evidence="2 3" key="1">
    <citation type="journal article" date="2016" name="Mol. Biol. Evol.">
        <title>Comparative Genomics of Early-Diverging Mushroom-Forming Fungi Provides Insights into the Origins of Lignocellulose Decay Capabilities.</title>
        <authorList>
            <person name="Nagy L.G."/>
            <person name="Riley R."/>
            <person name="Tritt A."/>
            <person name="Adam C."/>
            <person name="Daum C."/>
            <person name="Floudas D."/>
            <person name="Sun H."/>
            <person name="Yadav J.S."/>
            <person name="Pangilinan J."/>
            <person name="Larsson K.H."/>
            <person name="Matsuura K."/>
            <person name="Barry K."/>
            <person name="Labutti K."/>
            <person name="Kuo R."/>
            <person name="Ohm R.A."/>
            <person name="Bhattacharya S.S."/>
            <person name="Shirouzu T."/>
            <person name="Yoshinaga Y."/>
            <person name="Martin F.M."/>
            <person name="Grigoriev I.V."/>
            <person name="Hibbett D.S."/>
        </authorList>
    </citation>
    <scope>NUCLEOTIDE SEQUENCE [LARGE SCALE GENOMIC DNA]</scope>
    <source>
        <strain evidence="2 3">HHB10207 ss-3</strain>
    </source>
</reference>
<evidence type="ECO:0000313" key="3">
    <source>
        <dbReference type="Proteomes" id="UP000076798"/>
    </source>
</evidence>
<accession>A0A166DK18</accession>
<dbReference type="EMBL" id="KV428060">
    <property type="protein sequence ID" value="KZT38607.1"/>
    <property type="molecule type" value="Genomic_DNA"/>
</dbReference>
<proteinExistence type="predicted"/>
<feature type="compositionally biased region" description="Acidic residues" evidence="1">
    <location>
        <begin position="174"/>
        <end position="185"/>
    </location>
</feature>
<dbReference type="Proteomes" id="UP000076798">
    <property type="component" value="Unassembled WGS sequence"/>
</dbReference>
<feature type="region of interest" description="Disordered" evidence="1">
    <location>
        <begin position="158"/>
        <end position="185"/>
    </location>
</feature>
<name>A0A166DK18_9AGAM</name>
<evidence type="ECO:0000313" key="2">
    <source>
        <dbReference type="EMBL" id="KZT38607.1"/>
    </source>
</evidence>
<sequence length="234" mass="26369">MPIFEDFEVWIEIDDERLAEHVVKFEDLRKKSFEICVVDSRLGRNNLVYTDIFLDVKQQTSTRRTGEIKASVGFLRDARKTAPLKITPRPIPSHFASREYPEDGSIGHLAKLGDPVPLSSDLERVSTVVLTNLPTFEFIFSYAPEHLLRSMSIMEPLPPSDPPSPMTSIGGEMPETEENDQTMTDDDCTYLDSAEALLYRQLREKIATRRRIAAQIQHSAAGSGLHSDGYTSLL</sequence>
<evidence type="ECO:0000256" key="1">
    <source>
        <dbReference type="SAM" id="MobiDB-lite"/>
    </source>
</evidence>
<gene>
    <name evidence="2" type="ORF">SISSUDRAFT_1101765</name>
</gene>
<keyword evidence="3" id="KW-1185">Reference proteome</keyword>